<comment type="caution">
    <text evidence="1">The sequence shown here is derived from an EMBL/GenBank/DDBJ whole genome shotgun (WGS) entry which is preliminary data.</text>
</comment>
<proteinExistence type="predicted"/>
<accession>A0ACC0K419</accession>
<keyword evidence="2" id="KW-1185">Reference proteome</keyword>
<organism evidence="1 2">
    <name type="scientific">Choristoneura fumiferana</name>
    <name type="common">Spruce budworm moth</name>
    <name type="synonym">Archips fumiferana</name>
    <dbReference type="NCBI Taxonomy" id="7141"/>
    <lineage>
        <taxon>Eukaryota</taxon>
        <taxon>Metazoa</taxon>
        <taxon>Ecdysozoa</taxon>
        <taxon>Arthropoda</taxon>
        <taxon>Hexapoda</taxon>
        <taxon>Insecta</taxon>
        <taxon>Pterygota</taxon>
        <taxon>Neoptera</taxon>
        <taxon>Endopterygota</taxon>
        <taxon>Lepidoptera</taxon>
        <taxon>Glossata</taxon>
        <taxon>Ditrysia</taxon>
        <taxon>Tortricoidea</taxon>
        <taxon>Tortricidae</taxon>
        <taxon>Tortricinae</taxon>
        <taxon>Choristoneura</taxon>
    </lineage>
</organism>
<dbReference type="EMBL" id="CM046131">
    <property type="protein sequence ID" value="KAI8431172.1"/>
    <property type="molecule type" value="Genomic_DNA"/>
</dbReference>
<evidence type="ECO:0000313" key="2">
    <source>
        <dbReference type="Proteomes" id="UP001064048"/>
    </source>
</evidence>
<gene>
    <name evidence="1" type="ORF">MSG28_001211</name>
</gene>
<protein>
    <submittedName>
        <fullName evidence="1">Uncharacterized protein</fullName>
    </submittedName>
</protein>
<evidence type="ECO:0000313" key="1">
    <source>
        <dbReference type="EMBL" id="KAI8431172.1"/>
    </source>
</evidence>
<sequence>MFTKVLIYSSLILSALFLRHTVRTHKSHKPICHHHHTTCCKHMIEQVVRGEEVVRGEDIEDKGTVPETENAQEKDRGVVVISEDGNQEEGIIEIPSADQWAKMLGIPTPEPSQTGGKGQVYEDKRCRCVCPSPAEVLNKTLGTDPKLIISDAPPNKCNCIGVVLQRLGDEIKGHEPEYCLRCDCRYETRNTTIIKVVVITIIWLLTLLLIYSAFLMCLDPFVRRQRVQHYRERGSEEVRPLPFCLRHFFSIRKKARHLITELDDEV</sequence>
<dbReference type="Proteomes" id="UP001064048">
    <property type="component" value="Chromosome Z"/>
</dbReference>
<name>A0ACC0K419_CHOFU</name>
<reference evidence="1 2" key="1">
    <citation type="journal article" date="2022" name="Genome Biol. Evol.">
        <title>The Spruce Budworm Genome: Reconstructing the Evolutionary History of Antifreeze Proteins.</title>
        <authorList>
            <person name="Beliveau C."/>
            <person name="Gagne P."/>
            <person name="Picq S."/>
            <person name="Vernygora O."/>
            <person name="Keeling C.I."/>
            <person name="Pinkney K."/>
            <person name="Doucet D."/>
            <person name="Wen F."/>
            <person name="Johnston J.S."/>
            <person name="Maaroufi H."/>
            <person name="Boyle B."/>
            <person name="Laroche J."/>
            <person name="Dewar K."/>
            <person name="Juretic N."/>
            <person name="Blackburn G."/>
            <person name="Nisole A."/>
            <person name="Brunet B."/>
            <person name="Brandao M."/>
            <person name="Lumley L."/>
            <person name="Duan J."/>
            <person name="Quan G."/>
            <person name="Lucarotti C.J."/>
            <person name="Roe A.D."/>
            <person name="Sperling F.A.H."/>
            <person name="Levesque R.C."/>
            <person name="Cusson M."/>
        </authorList>
    </citation>
    <scope>NUCLEOTIDE SEQUENCE [LARGE SCALE GENOMIC DNA]</scope>
    <source>
        <strain evidence="1">Glfc:IPQL:Cfum</strain>
    </source>
</reference>